<evidence type="ECO:0000313" key="4">
    <source>
        <dbReference type="EMBL" id="SLN53171.1"/>
    </source>
</evidence>
<dbReference type="InterPro" id="IPR012422">
    <property type="entry name" value="Cyt_c_oxidase_su4_bac-aa3"/>
</dbReference>
<dbReference type="Pfam" id="PF07835">
    <property type="entry name" value="COX4_pro_2"/>
    <property type="match status" value="1"/>
</dbReference>
<dbReference type="InterPro" id="IPR036596">
    <property type="entry name" value="Cyt-C_aa3_sf"/>
</dbReference>
<dbReference type="Proteomes" id="UP000193870">
    <property type="component" value="Unassembled WGS sequence"/>
</dbReference>
<keyword evidence="2" id="KW-1133">Transmembrane helix</keyword>
<keyword evidence="2" id="KW-0472">Membrane</keyword>
<sequence length="58" mass="6610">MGYQTAELFSSERNMAKHSHGSMDTTHHEKVFNSFITWITRGTIAIILGLIFLWLVNG</sequence>
<gene>
    <name evidence="4" type="ORF">PAM7066_02488</name>
</gene>
<dbReference type="SUPFAM" id="SSF81469">
    <property type="entry name" value="Bacterial aa3 type cytochrome c oxidase subunit IV"/>
    <property type="match status" value="1"/>
</dbReference>
<dbReference type="EMBL" id="FWFV01000007">
    <property type="protein sequence ID" value="SLN53171.1"/>
    <property type="molecule type" value="Genomic_DNA"/>
</dbReference>
<evidence type="ECO:0000313" key="5">
    <source>
        <dbReference type="Proteomes" id="UP000193870"/>
    </source>
</evidence>
<feature type="transmembrane region" description="Helical" evidence="2">
    <location>
        <begin position="35"/>
        <end position="56"/>
    </location>
</feature>
<keyword evidence="5" id="KW-1185">Reference proteome</keyword>
<feature type="region of interest" description="Disordered" evidence="1">
    <location>
        <begin position="1"/>
        <end position="25"/>
    </location>
</feature>
<evidence type="ECO:0000259" key="3">
    <source>
        <dbReference type="Pfam" id="PF07835"/>
    </source>
</evidence>
<keyword evidence="2" id="KW-0812">Transmembrane</keyword>
<evidence type="ECO:0000256" key="1">
    <source>
        <dbReference type="SAM" id="MobiDB-lite"/>
    </source>
</evidence>
<name>A0A1Y5T0J3_9RHOB</name>
<dbReference type="STRING" id="315423.SAMN04488020_10716"/>
<dbReference type="AlphaFoldDB" id="A0A1Y5T0J3"/>
<reference evidence="4 5" key="1">
    <citation type="submission" date="2017-03" db="EMBL/GenBank/DDBJ databases">
        <authorList>
            <person name="Afonso C.L."/>
            <person name="Miller P.J."/>
            <person name="Scott M.A."/>
            <person name="Spackman E."/>
            <person name="Goraichik I."/>
            <person name="Dimitrov K.M."/>
            <person name="Suarez D.L."/>
            <person name="Swayne D.E."/>
        </authorList>
    </citation>
    <scope>NUCLEOTIDE SEQUENCE [LARGE SCALE GENOMIC DNA]</scope>
    <source>
        <strain evidence="4 5">CECT 7066</strain>
    </source>
</reference>
<dbReference type="Gene3D" id="1.20.5.160">
    <property type="entry name" value="Bacterial aa3 type cytochrome c oxidase subunit IV"/>
    <property type="match status" value="1"/>
</dbReference>
<protein>
    <submittedName>
        <fullName evidence="4">Bacterial aa3 type cytochrome c oxidase subunit IV</fullName>
    </submittedName>
</protein>
<organism evidence="4 5">
    <name type="scientific">Palleronia marisminoris</name>
    <dbReference type="NCBI Taxonomy" id="315423"/>
    <lineage>
        <taxon>Bacteria</taxon>
        <taxon>Pseudomonadati</taxon>
        <taxon>Pseudomonadota</taxon>
        <taxon>Alphaproteobacteria</taxon>
        <taxon>Rhodobacterales</taxon>
        <taxon>Roseobacteraceae</taxon>
        <taxon>Palleronia</taxon>
    </lineage>
</organism>
<accession>A0A1Y5T0J3</accession>
<feature type="domain" description="Cytochrome c oxidase subunit IV bacterial aa3 type" evidence="3">
    <location>
        <begin position="18"/>
        <end position="57"/>
    </location>
</feature>
<evidence type="ECO:0000256" key="2">
    <source>
        <dbReference type="SAM" id="Phobius"/>
    </source>
</evidence>
<proteinExistence type="predicted"/>